<dbReference type="SUPFAM" id="SSF51735">
    <property type="entry name" value="NAD(P)-binding Rossmann-fold domains"/>
    <property type="match status" value="1"/>
</dbReference>
<dbReference type="FunFam" id="3.40.50.720:FF:000481">
    <property type="entry name" value="Alcohol dehydrogenase, variant"/>
    <property type="match status" value="1"/>
</dbReference>
<dbReference type="Gene3D" id="3.90.180.10">
    <property type="entry name" value="Medium-chain alcohol dehydrogenases, catalytic domain"/>
    <property type="match status" value="1"/>
</dbReference>
<dbReference type="GO" id="GO:0016491">
    <property type="term" value="F:oxidoreductase activity"/>
    <property type="evidence" value="ECO:0007669"/>
    <property type="project" value="InterPro"/>
</dbReference>
<organism evidence="2 3">
    <name type="scientific">Stachybotrys elegans</name>
    <dbReference type="NCBI Taxonomy" id="80388"/>
    <lineage>
        <taxon>Eukaryota</taxon>
        <taxon>Fungi</taxon>
        <taxon>Dikarya</taxon>
        <taxon>Ascomycota</taxon>
        <taxon>Pezizomycotina</taxon>
        <taxon>Sordariomycetes</taxon>
        <taxon>Hypocreomycetidae</taxon>
        <taxon>Hypocreales</taxon>
        <taxon>Stachybotryaceae</taxon>
        <taxon>Stachybotrys</taxon>
    </lineage>
</organism>
<dbReference type="SUPFAM" id="SSF50129">
    <property type="entry name" value="GroES-like"/>
    <property type="match status" value="1"/>
</dbReference>
<accession>A0A8K0WWN9</accession>
<dbReference type="Proteomes" id="UP000813444">
    <property type="component" value="Unassembled WGS sequence"/>
</dbReference>
<evidence type="ECO:0000313" key="3">
    <source>
        <dbReference type="Proteomes" id="UP000813444"/>
    </source>
</evidence>
<keyword evidence="3" id="KW-1185">Reference proteome</keyword>
<dbReference type="InterPro" id="IPR036291">
    <property type="entry name" value="NAD(P)-bd_dom_sf"/>
</dbReference>
<dbReference type="PANTHER" id="PTHR45033:SF3">
    <property type="entry name" value="DEHYDROGENASE, PUTATIVE (AFU_ORTHOLOGUE AFUA_2G13270)-RELATED"/>
    <property type="match status" value="1"/>
</dbReference>
<dbReference type="Pfam" id="PF08240">
    <property type="entry name" value="ADH_N"/>
    <property type="match status" value="1"/>
</dbReference>
<evidence type="ECO:0000313" key="2">
    <source>
        <dbReference type="EMBL" id="KAH7328380.1"/>
    </source>
</evidence>
<protein>
    <recommendedName>
        <fullName evidence="1">Enoyl reductase (ER) domain-containing protein</fullName>
    </recommendedName>
</protein>
<comment type="caution">
    <text evidence="2">The sequence shown here is derived from an EMBL/GenBank/DDBJ whole genome shotgun (WGS) entry which is preliminary data.</text>
</comment>
<dbReference type="InterPro" id="IPR020843">
    <property type="entry name" value="ER"/>
</dbReference>
<gene>
    <name evidence="2" type="ORF">B0I35DRAFT_473101</name>
</gene>
<dbReference type="CDD" id="cd08276">
    <property type="entry name" value="MDR7"/>
    <property type="match status" value="1"/>
</dbReference>
<name>A0A8K0WWN9_9HYPO</name>
<dbReference type="InterPro" id="IPR013149">
    <property type="entry name" value="ADH-like_C"/>
</dbReference>
<dbReference type="InterPro" id="IPR011032">
    <property type="entry name" value="GroES-like_sf"/>
</dbReference>
<reference evidence="2" key="1">
    <citation type="journal article" date="2021" name="Nat. Commun.">
        <title>Genetic determinants of endophytism in the Arabidopsis root mycobiome.</title>
        <authorList>
            <person name="Mesny F."/>
            <person name="Miyauchi S."/>
            <person name="Thiergart T."/>
            <person name="Pickel B."/>
            <person name="Atanasova L."/>
            <person name="Karlsson M."/>
            <person name="Huettel B."/>
            <person name="Barry K.W."/>
            <person name="Haridas S."/>
            <person name="Chen C."/>
            <person name="Bauer D."/>
            <person name="Andreopoulos W."/>
            <person name="Pangilinan J."/>
            <person name="LaButti K."/>
            <person name="Riley R."/>
            <person name="Lipzen A."/>
            <person name="Clum A."/>
            <person name="Drula E."/>
            <person name="Henrissat B."/>
            <person name="Kohler A."/>
            <person name="Grigoriev I.V."/>
            <person name="Martin F.M."/>
            <person name="Hacquard S."/>
        </authorList>
    </citation>
    <scope>NUCLEOTIDE SEQUENCE</scope>
    <source>
        <strain evidence="2">MPI-CAGE-CH-0235</strain>
    </source>
</reference>
<dbReference type="SMART" id="SM00829">
    <property type="entry name" value="PKS_ER"/>
    <property type="match status" value="1"/>
</dbReference>
<dbReference type="EMBL" id="JAGPNK010000001">
    <property type="protein sequence ID" value="KAH7328380.1"/>
    <property type="molecule type" value="Genomic_DNA"/>
</dbReference>
<dbReference type="PANTHER" id="PTHR45033">
    <property type="match status" value="1"/>
</dbReference>
<proteinExistence type="predicted"/>
<dbReference type="OrthoDB" id="449487at2759"/>
<sequence length="363" mass="38767">MPRALALQKAPGSPGKVYYPLRIKEVPKPEPGPGEVLVRLKAAALNHRDYFIRKHLYPAISLDNPMLADGYGIVVETGPSVTRPDLLNKPVLLTPNRGWDSDPAAPEDMRGYTVIGSSAITEAGTAQDYIVVPEDELVVAPGHLSTAEAAALPLAGLTGWRALVTKSGCASAGKNILITGIGGGVAIQVLQFAVAFGCKVFVTSGDEGKIDRAKEMGAKGGVSYKDEAWDKKLKELLPKDRPFIDAVIDGAGGNIVPKSVKLLKPGGVIVQYGMTVSPKMDWTMPAVLSWVDLRGTSMGSKKEFRDMVAFVGEHKIRPVVSRTVHGLSNLQDIDGLFDDMAQGSQFGKLVIEIDGEDETQAKL</sequence>
<dbReference type="Pfam" id="PF00107">
    <property type="entry name" value="ADH_zinc_N"/>
    <property type="match status" value="1"/>
</dbReference>
<dbReference type="InterPro" id="IPR013154">
    <property type="entry name" value="ADH-like_N"/>
</dbReference>
<evidence type="ECO:0000259" key="1">
    <source>
        <dbReference type="SMART" id="SM00829"/>
    </source>
</evidence>
<dbReference type="AlphaFoldDB" id="A0A8K0WWN9"/>
<feature type="domain" description="Enoyl reductase (ER)" evidence="1">
    <location>
        <begin position="12"/>
        <end position="351"/>
    </location>
</feature>
<dbReference type="InterPro" id="IPR052711">
    <property type="entry name" value="Zinc_ADH-like"/>
</dbReference>
<dbReference type="Gene3D" id="3.40.50.720">
    <property type="entry name" value="NAD(P)-binding Rossmann-like Domain"/>
    <property type="match status" value="1"/>
</dbReference>